<dbReference type="Proteomes" id="UP001586593">
    <property type="component" value="Unassembled WGS sequence"/>
</dbReference>
<sequence>MVGQWIWRSGQNWGICLLLGPADFRNISAPHFPSTEHQENKIQDQGKSRIVPFGIKNRILFEQYFHPSFDSASHVTA</sequence>
<keyword evidence="2" id="KW-1185">Reference proteome</keyword>
<evidence type="ECO:0000313" key="1">
    <source>
        <dbReference type="EMBL" id="KAL1871302.1"/>
    </source>
</evidence>
<accession>A0ABR3X6L5</accession>
<proteinExistence type="predicted"/>
<organism evidence="1 2">
    <name type="scientific">Phialemonium thermophilum</name>
    <dbReference type="NCBI Taxonomy" id="223376"/>
    <lineage>
        <taxon>Eukaryota</taxon>
        <taxon>Fungi</taxon>
        <taxon>Dikarya</taxon>
        <taxon>Ascomycota</taxon>
        <taxon>Pezizomycotina</taxon>
        <taxon>Sordariomycetes</taxon>
        <taxon>Sordariomycetidae</taxon>
        <taxon>Cephalothecales</taxon>
        <taxon>Cephalothecaceae</taxon>
        <taxon>Phialemonium</taxon>
    </lineage>
</organism>
<evidence type="ECO:0008006" key="3">
    <source>
        <dbReference type="Google" id="ProtNLM"/>
    </source>
</evidence>
<protein>
    <recommendedName>
        <fullName evidence="3">Ycf15</fullName>
    </recommendedName>
</protein>
<name>A0ABR3X6L5_9PEZI</name>
<gene>
    <name evidence="1" type="ORF">VTK73DRAFT_2134</name>
</gene>
<evidence type="ECO:0000313" key="2">
    <source>
        <dbReference type="Proteomes" id="UP001586593"/>
    </source>
</evidence>
<comment type="caution">
    <text evidence="1">The sequence shown here is derived from an EMBL/GenBank/DDBJ whole genome shotgun (WGS) entry which is preliminary data.</text>
</comment>
<dbReference type="EMBL" id="JAZHXJ010000158">
    <property type="protein sequence ID" value="KAL1871302.1"/>
    <property type="molecule type" value="Genomic_DNA"/>
</dbReference>
<reference evidence="1 2" key="1">
    <citation type="journal article" date="2024" name="Commun. Biol.">
        <title>Comparative genomic analysis of thermophilic fungi reveals convergent evolutionary adaptations and gene losses.</title>
        <authorList>
            <person name="Steindorff A.S."/>
            <person name="Aguilar-Pontes M.V."/>
            <person name="Robinson A.J."/>
            <person name="Andreopoulos B."/>
            <person name="LaButti K."/>
            <person name="Kuo A."/>
            <person name="Mondo S."/>
            <person name="Riley R."/>
            <person name="Otillar R."/>
            <person name="Haridas S."/>
            <person name="Lipzen A."/>
            <person name="Grimwood J."/>
            <person name="Schmutz J."/>
            <person name="Clum A."/>
            <person name="Reid I.D."/>
            <person name="Moisan M.C."/>
            <person name="Butler G."/>
            <person name="Nguyen T.T.M."/>
            <person name="Dewar K."/>
            <person name="Conant G."/>
            <person name="Drula E."/>
            <person name="Henrissat B."/>
            <person name="Hansel C."/>
            <person name="Singer S."/>
            <person name="Hutchinson M.I."/>
            <person name="de Vries R.P."/>
            <person name="Natvig D.O."/>
            <person name="Powell A.J."/>
            <person name="Tsang A."/>
            <person name="Grigoriev I.V."/>
        </authorList>
    </citation>
    <scope>NUCLEOTIDE SEQUENCE [LARGE SCALE GENOMIC DNA]</scope>
    <source>
        <strain evidence="1 2">ATCC 24622</strain>
    </source>
</reference>